<organism evidence="3 4">
    <name type="scientific">Fragilariopsis cylindrus CCMP1102</name>
    <dbReference type="NCBI Taxonomy" id="635003"/>
    <lineage>
        <taxon>Eukaryota</taxon>
        <taxon>Sar</taxon>
        <taxon>Stramenopiles</taxon>
        <taxon>Ochrophyta</taxon>
        <taxon>Bacillariophyta</taxon>
        <taxon>Bacillariophyceae</taxon>
        <taxon>Bacillariophycidae</taxon>
        <taxon>Bacillariales</taxon>
        <taxon>Bacillariaceae</taxon>
        <taxon>Fragilariopsis</taxon>
    </lineage>
</organism>
<dbReference type="AlphaFoldDB" id="A0A1E7FV86"/>
<name>A0A1E7FV86_9STRA</name>
<feature type="transmembrane region" description="Helical" evidence="2">
    <location>
        <begin position="48"/>
        <end position="66"/>
    </location>
</feature>
<dbReference type="OrthoDB" id="51542at2759"/>
<keyword evidence="2" id="KW-0812">Transmembrane</keyword>
<evidence type="ECO:0000256" key="2">
    <source>
        <dbReference type="SAM" id="Phobius"/>
    </source>
</evidence>
<evidence type="ECO:0000313" key="4">
    <source>
        <dbReference type="Proteomes" id="UP000095751"/>
    </source>
</evidence>
<dbReference type="KEGG" id="fcy:FRACYDRAFT_232214"/>
<accession>A0A1E7FV86</accession>
<dbReference type="InParanoid" id="A0A1E7FV86"/>
<keyword evidence="2" id="KW-1133">Transmembrane helix</keyword>
<evidence type="ECO:0000256" key="1">
    <source>
        <dbReference type="SAM" id="MobiDB-lite"/>
    </source>
</evidence>
<keyword evidence="2" id="KW-0472">Membrane</keyword>
<evidence type="ECO:0000313" key="3">
    <source>
        <dbReference type="EMBL" id="OEU22059.1"/>
    </source>
</evidence>
<keyword evidence="4" id="KW-1185">Reference proteome</keyword>
<reference evidence="3 4" key="1">
    <citation type="submission" date="2016-09" db="EMBL/GenBank/DDBJ databases">
        <title>Extensive genetic diversity and differential bi-allelic expression allows diatom success in the polar Southern Ocean.</title>
        <authorList>
            <consortium name="DOE Joint Genome Institute"/>
            <person name="Mock T."/>
            <person name="Otillar R.P."/>
            <person name="Strauss J."/>
            <person name="Dupont C."/>
            <person name="Frickenhaus S."/>
            <person name="Maumus F."/>
            <person name="Mcmullan M."/>
            <person name="Sanges R."/>
            <person name="Schmutz J."/>
            <person name="Toseland A."/>
            <person name="Valas R."/>
            <person name="Veluchamy A."/>
            <person name="Ward B.J."/>
            <person name="Allen A."/>
            <person name="Barry K."/>
            <person name="Falciatore A."/>
            <person name="Ferrante M."/>
            <person name="Fortunato A.E."/>
            <person name="Gloeckner G."/>
            <person name="Gruber A."/>
            <person name="Hipkin R."/>
            <person name="Janech M."/>
            <person name="Kroth P."/>
            <person name="Leese F."/>
            <person name="Lindquist E."/>
            <person name="Lyon B.R."/>
            <person name="Martin J."/>
            <person name="Mayer C."/>
            <person name="Parker M."/>
            <person name="Quesneville H."/>
            <person name="Raymond J."/>
            <person name="Uhlig C."/>
            <person name="Valentin K.U."/>
            <person name="Worden A.Z."/>
            <person name="Armbrust E.V."/>
            <person name="Bowler C."/>
            <person name="Green B."/>
            <person name="Moulton V."/>
            <person name="Van Oosterhout C."/>
            <person name="Grigoriev I."/>
        </authorList>
    </citation>
    <scope>NUCLEOTIDE SEQUENCE [LARGE SCALE GENOMIC DNA]</scope>
    <source>
        <strain evidence="3 4">CCMP1102</strain>
    </source>
</reference>
<protein>
    <submittedName>
        <fullName evidence="3">Uncharacterized protein</fullName>
    </submittedName>
</protein>
<feature type="region of interest" description="Disordered" evidence="1">
    <location>
        <begin position="118"/>
        <end position="147"/>
    </location>
</feature>
<feature type="transmembrane region" description="Helical" evidence="2">
    <location>
        <begin position="159"/>
        <end position="179"/>
    </location>
</feature>
<gene>
    <name evidence="3" type="ORF">FRACYDRAFT_232214</name>
</gene>
<proteinExistence type="predicted"/>
<sequence>MNGCVFLGARQDVFQSSTTTKKRMGVIVLVRYIWKRISKPLSNSNQDIGVAIALYAVYPAILWLLIDKFHGVCGADTYVRKKEAIDANNSVFLWFTFLMRTYKLATILLFQADASDKDEDSGERQNQQGEHGDGAGAGNDRRGGGDADDEGFTKQKCKVWFILSQELTAIFCVAVLLLVCLPVLAFWFMFIGILVSSYNIFTLLKRLWRDAHSVVDYLIEGHDDVSIMDELIREGDDDGGNNDIEFQEFMMNFSEDDDKNKSNNSEV</sequence>
<dbReference type="Proteomes" id="UP000095751">
    <property type="component" value="Unassembled WGS sequence"/>
</dbReference>
<dbReference type="EMBL" id="KV784353">
    <property type="protein sequence ID" value="OEU22059.1"/>
    <property type="molecule type" value="Genomic_DNA"/>
</dbReference>